<accession>G5SFC7</accession>
<gene>
    <name evidence="2" type="ORF">LTSEWAN_4176</name>
</gene>
<evidence type="ECO:0000313" key="2">
    <source>
        <dbReference type="EMBL" id="EHD00830.1"/>
    </source>
</evidence>
<dbReference type="Proteomes" id="UP000003536">
    <property type="component" value="Unassembled WGS sequence"/>
</dbReference>
<feature type="region of interest" description="Disordered" evidence="1">
    <location>
        <begin position="1"/>
        <end position="47"/>
    </location>
</feature>
<protein>
    <submittedName>
        <fullName evidence="2">Uncharacterized protein</fullName>
    </submittedName>
</protein>
<sequence length="47" mass="5391">ADEAQINAARRLSKSIPAATPTQKPMRNRQKSWRVLPAPRPWRPVWG</sequence>
<evidence type="ECO:0000313" key="3">
    <source>
        <dbReference type="Proteomes" id="UP000003536"/>
    </source>
</evidence>
<comment type="caution">
    <text evidence="2">The sequence shown here is derived from an EMBL/GenBank/DDBJ whole genome shotgun (WGS) entry which is preliminary data.</text>
</comment>
<reference evidence="2 3" key="1">
    <citation type="journal article" date="2011" name="BMC Genomics">
        <title>Genome sequencing reveals diversification of virulence factor content and possible host adaptation in distinct subpopulations of Salmonella enterica.</title>
        <authorList>
            <person name="den Bakker H.C."/>
            <person name="Moreno Switt A.I."/>
            <person name="Govoni G."/>
            <person name="Cummings C.A."/>
            <person name="Ranieri M.L."/>
            <person name="Degoricija L."/>
            <person name="Hoelzer K."/>
            <person name="Rodriguez-Rivera L.D."/>
            <person name="Brown S."/>
            <person name="Bolchacova E."/>
            <person name="Furtado M.R."/>
            <person name="Wiedmann M."/>
        </authorList>
    </citation>
    <scope>NUCLEOTIDE SEQUENCE [LARGE SCALE GENOMIC DNA]</scope>
    <source>
        <strain evidence="2 3">A4-580</strain>
    </source>
</reference>
<feature type="non-terminal residue" evidence="2">
    <location>
        <position position="1"/>
    </location>
</feature>
<name>G5SFC7_SALET</name>
<organism evidence="2 3">
    <name type="scientific">Salmonella enterica subsp. enterica serovar Wandsworth str. A4-580</name>
    <dbReference type="NCBI Taxonomy" id="913086"/>
    <lineage>
        <taxon>Bacteria</taxon>
        <taxon>Pseudomonadati</taxon>
        <taxon>Pseudomonadota</taxon>
        <taxon>Gammaproteobacteria</taxon>
        <taxon>Enterobacterales</taxon>
        <taxon>Enterobacteriaceae</taxon>
        <taxon>Salmonella</taxon>
    </lineage>
</organism>
<dbReference type="AlphaFoldDB" id="G5SFC7"/>
<dbReference type="EMBL" id="AFCX01001366">
    <property type="protein sequence ID" value="EHD00830.1"/>
    <property type="molecule type" value="Genomic_DNA"/>
</dbReference>
<evidence type="ECO:0000256" key="1">
    <source>
        <dbReference type="SAM" id="MobiDB-lite"/>
    </source>
</evidence>
<feature type="compositionally biased region" description="Pro residues" evidence="1">
    <location>
        <begin position="38"/>
        <end position="47"/>
    </location>
</feature>
<proteinExistence type="predicted"/>